<protein>
    <submittedName>
        <fullName evidence="1">Lipopolysaccharide kinase (Kdo/WaaP) family protein</fullName>
    </submittedName>
</protein>
<dbReference type="RefSeq" id="WP_170134762.1">
    <property type="nucleotide sequence ID" value="NZ_QRAO01000003.1"/>
</dbReference>
<evidence type="ECO:0000313" key="1">
    <source>
        <dbReference type="EMBL" id="RDK85481.1"/>
    </source>
</evidence>
<organism evidence="1 2">
    <name type="scientific">Marinirhabdus gelatinilytica</name>
    <dbReference type="NCBI Taxonomy" id="1703343"/>
    <lineage>
        <taxon>Bacteria</taxon>
        <taxon>Pseudomonadati</taxon>
        <taxon>Bacteroidota</taxon>
        <taxon>Flavobacteriia</taxon>
        <taxon>Flavobacteriales</taxon>
        <taxon>Flavobacteriaceae</taxon>
    </lineage>
</organism>
<gene>
    <name evidence="1" type="ORF">C8D94_103308</name>
</gene>
<name>A0A370QAS5_9FLAO</name>
<keyword evidence="1" id="KW-0418">Kinase</keyword>
<dbReference type="EMBL" id="QRAO01000003">
    <property type="protein sequence ID" value="RDK85481.1"/>
    <property type="molecule type" value="Genomic_DNA"/>
</dbReference>
<keyword evidence="1" id="KW-0808">Transferase</keyword>
<dbReference type="Pfam" id="PF06293">
    <property type="entry name" value="Kdo"/>
    <property type="match status" value="1"/>
</dbReference>
<dbReference type="Proteomes" id="UP000255317">
    <property type="component" value="Unassembled WGS sequence"/>
</dbReference>
<comment type="caution">
    <text evidence="1">The sequence shown here is derived from an EMBL/GenBank/DDBJ whole genome shotgun (WGS) entry which is preliminary data.</text>
</comment>
<reference evidence="1 2" key="1">
    <citation type="submission" date="2018-07" db="EMBL/GenBank/DDBJ databases">
        <title>Genomic Encyclopedia of Type Strains, Phase IV (KMG-IV): sequencing the most valuable type-strain genomes for metagenomic binning, comparative biology and taxonomic classification.</title>
        <authorList>
            <person name="Goeker M."/>
        </authorList>
    </citation>
    <scope>NUCLEOTIDE SEQUENCE [LARGE SCALE GENOMIC DNA]</scope>
    <source>
        <strain evidence="1 2">DSM 101478</strain>
    </source>
</reference>
<keyword evidence="2" id="KW-1185">Reference proteome</keyword>
<accession>A0A370QAS5</accession>
<sequence length="251" mass="30024">MKVTHVHKDYQHIGPQLWDAIDNFETMGAYVTKGERNVIKKVEIKGEVYNIKKFKTPNAVQRLVYRYLRKSKAKRSFQYAKILTEKGINTPLPVGYVEVFVGGLKDSYYISKHVDYDFDFRVLNHNPNWPNRAEVLRQMAAFTFQLHEKEINFLDHSPGNTLINDMGDGTYDFYLIDLNRMRFEPMDFHKRMHNFRRLWLSKTMINIMAKEYARLYGKPEKETHALMTKYSRAFQKKVNSKKIRRRRRDSR</sequence>
<dbReference type="GO" id="GO:0016301">
    <property type="term" value="F:kinase activity"/>
    <property type="evidence" value="ECO:0007669"/>
    <property type="project" value="UniProtKB-KW"/>
</dbReference>
<evidence type="ECO:0000313" key="2">
    <source>
        <dbReference type="Proteomes" id="UP000255317"/>
    </source>
</evidence>
<dbReference type="InterPro" id="IPR011009">
    <property type="entry name" value="Kinase-like_dom_sf"/>
</dbReference>
<dbReference type="AlphaFoldDB" id="A0A370QAS5"/>
<dbReference type="SUPFAM" id="SSF56112">
    <property type="entry name" value="Protein kinase-like (PK-like)"/>
    <property type="match status" value="1"/>
</dbReference>
<proteinExistence type="predicted"/>